<organism evidence="1 2">
    <name type="scientific">Lentzea guizhouensis</name>
    <dbReference type="NCBI Taxonomy" id="1586287"/>
    <lineage>
        <taxon>Bacteria</taxon>
        <taxon>Bacillati</taxon>
        <taxon>Actinomycetota</taxon>
        <taxon>Actinomycetes</taxon>
        <taxon>Pseudonocardiales</taxon>
        <taxon>Pseudonocardiaceae</taxon>
        <taxon>Lentzea</taxon>
    </lineage>
</organism>
<dbReference type="AlphaFoldDB" id="A0A1B2HTF3"/>
<reference evidence="1 2" key="1">
    <citation type="submission" date="2016-07" db="EMBL/GenBank/DDBJ databases">
        <title>Complete genome sequence of the Lentzea guizhouensis DHS C013.</title>
        <authorList>
            <person name="Cao C."/>
        </authorList>
    </citation>
    <scope>NUCLEOTIDE SEQUENCE [LARGE SCALE GENOMIC DNA]</scope>
    <source>
        <strain evidence="1 2">DHS C013</strain>
    </source>
</reference>
<name>A0A1B2HTF3_9PSEU</name>
<dbReference type="KEGG" id="led:BBK82_38270"/>
<evidence type="ECO:0000313" key="2">
    <source>
        <dbReference type="Proteomes" id="UP000093053"/>
    </source>
</evidence>
<dbReference type="Proteomes" id="UP000093053">
    <property type="component" value="Chromosome"/>
</dbReference>
<keyword evidence="2" id="KW-1185">Reference proteome</keyword>
<protein>
    <submittedName>
        <fullName evidence="1">Uncharacterized protein</fullName>
    </submittedName>
</protein>
<accession>A0A1B2HTF3</accession>
<proteinExistence type="predicted"/>
<sequence length="97" mass="10274">MSYVDLANLARYVHHTRRGSEQLMADADAELVSLVSGYLPVPVGIEVLAVGGTVIVTGRRPELSRLVEVITERFGEPVVIADQDVLGNAVVVSSTAG</sequence>
<gene>
    <name evidence="1" type="ORF">BBK82_38270</name>
</gene>
<evidence type="ECO:0000313" key="1">
    <source>
        <dbReference type="EMBL" id="ANZ40965.1"/>
    </source>
</evidence>
<dbReference type="EMBL" id="CP016793">
    <property type="protein sequence ID" value="ANZ40965.1"/>
    <property type="molecule type" value="Genomic_DNA"/>
</dbReference>